<dbReference type="SUPFAM" id="SSF53335">
    <property type="entry name" value="S-adenosyl-L-methionine-dependent methyltransferases"/>
    <property type="match status" value="1"/>
</dbReference>
<keyword evidence="2" id="KW-0808">Transferase</keyword>
<proteinExistence type="predicted"/>
<evidence type="ECO:0000313" key="2">
    <source>
        <dbReference type="EMBL" id="MBC5639288.1"/>
    </source>
</evidence>
<reference evidence="2" key="1">
    <citation type="submission" date="2020-08" db="EMBL/GenBank/DDBJ databases">
        <title>Genome public.</title>
        <authorList>
            <person name="Liu C."/>
            <person name="Sun Q."/>
        </authorList>
    </citation>
    <scope>NUCLEOTIDE SEQUENCE</scope>
    <source>
        <strain evidence="2">NSJ-42</strain>
    </source>
</reference>
<evidence type="ECO:0000313" key="3">
    <source>
        <dbReference type="Proteomes" id="UP000662088"/>
    </source>
</evidence>
<keyword evidence="3" id="KW-1185">Reference proteome</keyword>
<dbReference type="EMBL" id="JACOOQ010000002">
    <property type="protein sequence ID" value="MBC5639288.1"/>
    <property type="molecule type" value="Genomic_DNA"/>
</dbReference>
<dbReference type="Gene3D" id="3.40.50.150">
    <property type="entry name" value="Vaccinia Virus protein VP39"/>
    <property type="match status" value="1"/>
</dbReference>
<name>A0A8I0AC29_9CLOT</name>
<comment type="caution">
    <text evidence="2">The sequence shown here is derived from an EMBL/GenBank/DDBJ whole genome shotgun (WGS) entry which is preliminary data.</text>
</comment>
<accession>A0A8I0AC29</accession>
<protein>
    <submittedName>
        <fullName evidence="2">Methyltransferase domain-containing protein</fullName>
    </submittedName>
</protein>
<dbReference type="Pfam" id="PF08241">
    <property type="entry name" value="Methyltransf_11"/>
    <property type="match status" value="1"/>
</dbReference>
<feature type="domain" description="Methyltransferase type 11" evidence="1">
    <location>
        <begin position="36"/>
        <end position="83"/>
    </location>
</feature>
<keyword evidence="2" id="KW-0489">Methyltransferase</keyword>
<dbReference type="RefSeq" id="WP_022213014.1">
    <property type="nucleotide sequence ID" value="NZ_JACOOQ010000002.1"/>
</dbReference>
<evidence type="ECO:0000259" key="1">
    <source>
        <dbReference type="Pfam" id="PF08241"/>
    </source>
</evidence>
<dbReference type="Proteomes" id="UP000662088">
    <property type="component" value="Unassembled WGS sequence"/>
</dbReference>
<dbReference type="AlphaFoldDB" id="A0A8I0AC29"/>
<organism evidence="2 3">
    <name type="scientific">Clostridium lentum</name>
    <dbReference type="NCBI Taxonomy" id="2763037"/>
    <lineage>
        <taxon>Bacteria</taxon>
        <taxon>Bacillati</taxon>
        <taxon>Bacillota</taxon>
        <taxon>Clostridia</taxon>
        <taxon>Eubacteriales</taxon>
        <taxon>Clostridiaceae</taxon>
        <taxon>Clostridium</taxon>
    </lineage>
</organism>
<dbReference type="GO" id="GO:0008757">
    <property type="term" value="F:S-adenosylmethionine-dependent methyltransferase activity"/>
    <property type="evidence" value="ECO:0007669"/>
    <property type="project" value="InterPro"/>
</dbReference>
<sequence length="187" mass="21709">MSKEKNFIKRVIIGAGNTSYEGWIATQEEELNLLNIEDYYKLFGKEESADAFLAEHVFEHLSYEEGAEAGKNIYKFLKQGGYIRVAVPDINFKNEWYHNMCKPGGTGDINHPAYSHKVFYDYRTLIEIFERIGFKVDLLEYCDENGRFHFNYWSPDDGIIGRSLRFDTRNNNGSLGMVSIIIDAYKE</sequence>
<dbReference type="GO" id="GO:0032259">
    <property type="term" value="P:methylation"/>
    <property type="evidence" value="ECO:0007669"/>
    <property type="project" value="UniProtKB-KW"/>
</dbReference>
<dbReference type="InterPro" id="IPR013216">
    <property type="entry name" value="Methyltransf_11"/>
</dbReference>
<gene>
    <name evidence="2" type="ORF">H8R92_02350</name>
</gene>
<dbReference type="InterPro" id="IPR029063">
    <property type="entry name" value="SAM-dependent_MTases_sf"/>
</dbReference>